<feature type="region of interest" description="Disordered" evidence="4">
    <location>
        <begin position="220"/>
        <end position="251"/>
    </location>
</feature>
<feature type="compositionally biased region" description="Acidic residues" evidence="4">
    <location>
        <begin position="908"/>
        <end position="926"/>
    </location>
</feature>
<keyword evidence="3" id="KW-0768">Sushi</keyword>
<dbReference type="PANTHER" id="PTHR24251">
    <property type="entry name" value="OVOCHYMASE-RELATED"/>
    <property type="match status" value="1"/>
</dbReference>
<dbReference type="SUPFAM" id="SSF49854">
    <property type="entry name" value="Spermadhesin, CUB domain"/>
    <property type="match status" value="1"/>
</dbReference>
<feature type="region of interest" description="Disordered" evidence="4">
    <location>
        <begin position="265"/>
        <end position="296"/>
    </location>
</feature>
<evidence type="ECO:0000256" key="1">
    <source>
        <dbReference type="ARBA" id="ARBA00022737"/>
    </source>
</evidence>
<dbReference type="Gene3D" id="2.60.120.290">
    <property type="entry name" value="Spermadhesin, CUB domain"/>
    <property type="match status" value="1"/>
</dbReference>
<feature type="region of interest" description="Disordered" evidence="4">
    <location>
        <begin position="629"/>
        <end position="675"/>
    </location>
</feature>
<comment type="caution">
    <text evidence="3">Lacks conserved residue(s) required for the propagation of feature annotation.</text>
</comment>
<dbReference type="SMART" id="SM00042">
    <property type="entry name" value="CUB"/>
    <property type="match status" value="1"/>
</dbReference>
<evidence type="ECO:0000259" key="6">
    <source>
        <dbReference type="PROSITE" id="PS01180"/>
    </source>
</evidence>
<keyword evidence="5" id="KW-0812">Transmembrane</keyword>
<evidence type="ECO:0000256" key="5">
    <source>
        <dbReference type="SAM" id="Phobius"/>
    </source>
</evidence>
<feature type="region of interest" description="Disordered" evidence="4">
    <location>
        <begin position="725"/>
        <end position="754"/>
    </location>
</feature>
<feature type="compositionally biased region" description="Polar residues" evidence="4">
    <location>
        <begin position="234"/>
        <end position="251"/>
    </location>
</feature>
<keyword evidence="2" id="KW-1015">Disulfide bond</keyword>
<keyword evidence="1" id="KW-0677">Repeat</keyword>
<evidence type="ECO:0000256" key="2">
    <source>
        <dbReference type="ARBA" id="ARBA00023157"/>
    </source>
</evidence>
<dbReference type="PANTHER" id="PTHR24251:SF30">
    <property type="entry name" value="MEMBRANE FRIZZLED-RELATED PROTEIN"/>
    <property type="match status" value="1"/>
</dbReference>
<feature type="compositionally biased region" description="Low complexity" evidence="4">
    <location>
        <begin position="743"/>
        <end position="752"/>
    </location>
</feature>
<feature type="region of interest" description="Disordered" evidence="4">
    <location>
        <begin position="851"/>
        <end position="953"/>
    </location>
</feature>
<feature type="compositionally biased region" description="Low complexity" evidence="4">
    <location>
        <begin position="643"/>
        <end position="652"/>
    </location>
</feature>
<dbReference type="PROSITE" id="PS50923">
    <property type="entry name" value="SUSHI"/>
    <property type="match status" value="1"/>
</dbReference>
<keyword evidence="5" id="KW-1133">Transmembrane helix</keyword>
<dbReference type="SUPFAM" id="SSF57535">
    <property type="entry name" value="Complement control module/SCR domain"/>
    <property type="match status" value="1"/>
</dbReference>
<dbReference type="InterPro" id="IPR035914">
    <property type="entry name" value="Sperma_CUB_dom_sf"/>
</dbReference>
<feature type="compositionally biased region" description="Basic and acidic residues" evidence="4">
    <location>
        <begin position="375"/>
        <end position="388"/>
    </location>
</feature>
<evidence type="ECO:0000259" key="7">
    <source>
        <dbReference type="PROSITE" id="PS50923"/>
    </source>
</evidence>
<name>A0A4Y0BKK6_ANOFN</name>
<dbReference type="VEuPathDB" id="VectorBase:AFUN020302"/>
<evidence type="ECO:0008006" key="9">
    <source>
        <dbReference type="Google" id="ProtNLM"/>
    </source>
</evidence>
<feature type="compositionally biased region" description="Basic and acidic residues" evidence="4">
    <location>
        <begin position="653"/>
        <end position="668"/>
    </location>
</feature>
<feature type="compositionally biased region" description="Polar residues" evidence="4">
    <location>
        <begin position="531"/>
        <end position="540"/>
    </location>
</feature>
<dbReference type="CDD" id="cd00041">
    <property type="entry name" value="CUB"/>
    <property type="match status" value="1"/>
</dbReference>
<dbReference type="InterPro" id="IPR000436">
    <property type="entry name" value="Sushi_SCR_CCP_dom"/>
</dbReference>
<accession>A0A4Y0BKK6</accession>
<keyword evidence="5" id="KW-0472">Membrane</keyword>
<dbReference type="EnsemblMetazoa" id="AFUN020302-RA">
    <property type="protein sequence ID" value="AFUN020302-PA"/>
    <property type="gene ID" value="AFUN020302"/>
</dbReference>
<dbReference type="STRING" id="62324.A0A4Y0BKK6"/>
<evidence type="ECO:0000313" key="8">
    <source>
        <dbReference type="EnsemblMetazoa" id="AFUN020302-PA"/>
    </source>
</evidence>
<feature type="compositionally biased region" description="Acidic residues" evidence="4">
    <location>
        <begin position="497"/>
        <end position="510"/>
    </location>
</feature>
<organism evidence="8">
    <name type="scientific">Anopheles funestus</name>
    <name type="common">African malaria mosquito</name>
    <dbReference type="NCBI Taxonomy" id="62324"/>
    <lineage>
        <taxon>Eukaryota</taxon>
        <taxon>Metazoa</taxon>
        <taxon>Ecdysozoa</taxon>
        <taxon>Arthropoda</taxon>
        <taxon>Hexapoda</taxon>
        <taxon>Insecta</taxon>
        <taxon>Pterygota</taxon>
        <taxon>Neoptera</taxon>
        <taxon>Endopterygota</taxon>
        <taxon>Diptera</taxon>
        <taxon>Nematocera</taxon>
        <taxon>Culicoidea</taxon>
        <taxon>Culicidae</taxon>
        <taxon>Anophelinae</taxon>
        <taxon>Anopheles</taxon>
    </lineage>
</organism>
<feature type="region of interest" description="Disordered" evidence="4">
    <location>
        <begin position="496"/>
        <end position="570"/>
    </location>
</feature>
<dbReference type="InterPro" id="IPR000859">
    <property type="entry name" value="CUB_dom"/>
</dbReference>
<protein>
    <recommendedName>
        <fullName evidence="9">CUB domain-containing protein</fullName>
    </recommendedName>
</protein>
<feature type="compositionally biased region" description="Low complexity" evidence="4">
    <location>
        <begin position="516"/>
        <end position="530"/>
    </location>
</feature>
<dbReference type="PROSITE" id="PS01180">
    <property type="entry name" value="CUB"/>
    <property type="match status" value="1"/>
</dbReference>
<feature type="domain" description="Sushi" evidence="7">
    <location>
        <begin position="1071"/>
        <end position="1130"/>
    </location>
</feature>
<feature type="compositionally biased region" description="Polar residues" evidence="4">
    <location>
        <begin position="280"/>
        <end position="292"/>
    </location>
</feature>
<evidence type="ECO:0000256" key="4">
    <source>
        <dbReference type="SAM" id="MobiDB-lite"/>
    </source>
</evidence>
<proteinExistence type="predicted"/>
<dbReference type="AlphaFoldDB" id="A0A4Y0BKK6"/>
<sequence length="1208" mass="134310">MATERRTDPAGSAQAVAHWHSLSGIRLLMLPIVLAWCSTFVHSAMEEMMIAPIEVIEEWGCYDTEIRLTCGNLESKIAILEARFTPRCMEQRTENCVYMDEHSIAHPFASQKVDKLILEETEAGRRFLATLRRNHERELEASDGPGTRELTADGVHRREGGTIVAARSLAKDKRSSLRATLEHLIVRYLRRLTSDDDADGDDGDEPGGYEVAARYRRQSLPAADSDGVSVTVPDASTASNPPATGFSNSMEITLLTNDTDTNLTESWEDEREQWGEDRVTSSQQLPDSSLTAGTGDVEPRAFASDAAAGYGSSGPLVAGLVGTREVTGDASVASAVQGTSDDRGDSATGANGDSVLRDNGDEVEYNLPIGSAPSEAKETDGRMGELRQQRKQQKPKTPERHGECDSVRKRVSQLDRFELERSMRNGSFREYNIRNALNYRCSGKNHCSFIFSQDHPFAVVWKEGTVRIKYICMDDFRISKYCGEHLIVGNEVHWEPLDGDSDEDSTDGTDESYHPSYGTGTETAGSSGTSWRQQTPNEPTTDGIANGSANDVPASDEQPSAREPNDGGEDLLDESLVTLQERHYAAGSPYHRLARAGAGEPRAEALQAATVHSFHNLKILKPIDDDEEAVLEQHQQQKHPQQHHPQQQQQQHNDTDMDRNQQEADAVTRSRNRQRQKVFSQDFRVLKILPSNLDVVEDIKQIGNEYYFKKDIEVVVDDRENEIVDSAGGRADGDKGQPVVNSTTTGDGDTTGSNMTETLDIVVLPAPTKDIEIYDNELIPDEAASSRPDDDISVIGLITPTPAAITSSMATASGEGLRFSVSGSTPLPPTGAVSVDTTLGHWDVDRLDLPEPAEDTVQLSGENRTGFTVDESTPPFSFNNRTFQTMQETVRKEFDESQGPYPPLGGYDDGEEDDFEDEDDADEDDRGEQQQYGGGSKRRFGPNGRFDKSHKKHMSVQRTLLKHPLRQGFLMTPSYPKYYIGDSTCRWTLYAGVHQRIKLTVLDLALRYDDECRDYLQVVDLNTNQTLFHSCTESSRPIEIVSIQERLEVSVRTTTKVIYPKRGVLVHYTALGCELPSPTPGHMRLVRRTEHRVKYVCDPLHVFPDTGESVRELICTAKHTWNRPLPACIEKRATEGSGLVSHYEQKRRYGDSDNMSDKQADTVYDILIPSLIIAGLFVVNGIVFAVIMRYRNKRKQRLDLESKELAEL</sequence>
<evidence type="ECO:0000256" key="3">
    <source>
        <dbReference type="PROSITE-ProRule" id="PRU00302"/>
    </source>
</evidence>
<reference evidence="8" key="1">
    <citation type="submission" date="2020-05" db="UniProtKB">
        <authorList>
            <consortium name="EnsemblMetazoa"/>
        </authorList>
    </citation>
    <scope>IDENTIFICATION</scope>
    <source>
        <strain evidence="8">FUMOZ</strain>
    </source>
</reference>
<feature type="transmembrane region" description="Helical" evidence="5">
    <location>
        <begin position="1166"/>
        <end position="1187"/>
    </location>
</feature>
<feature type="domain" description="CUB" evidence="6">
    <location>
        <begin position="956"/>
        <end position="1071"/>
    </location>
</feature>
<feature type="region of interest" description="Disordered" evidence="4">
    <location>
        <begin position="331"/>
        <end position="406"/>
    </location>
</feature>
<dbReference type="VEuPathDB" id="VectorBase:AFUN2_007553"/>
<dbReference type="InterPro" id="IPR035976">
    <property type="entry name" value="Sushi/SCR/CCP_sf"/>
</dbReference>
<feature type="compositionally biased region" description="Polar residues" evidence="4">
    <location>
        <begin position="857"/>
        <end position="888"/>
    </location>
</feature>
<dbReference type="Pfam" id="PF00431">
    <property type="entry name" value="CUB"/>
    <property type="match status" value="1"/>
</dbReference>
<feature type="compositionally biased region" description="Basic and acidic residues" evidence="4">
    <location>
        <begin position="396"/>
        <end position="406"/>
    </location>
</feature>